<dbReference type="Proteomes" id="UP000785679">
    <property type="component" value="Unassembled WGS sequence"/>
</dbReference>
<accession>A0A8J8N9N4</accession>
<dbReference type="PANTHER" id="PTHR23321">
    <property type="entry name" value="RIBOSOMAL PROTEIN S15, BACTERIAL AND ORGANELLAR"/>
    <property type="match status" value="1"/>
</dbReference>
<dbReference type="CDD" id="cd00353">
    <property type="entry name" value="Ribosomal_S15p_S13e"/>
    <property type="match status" value="1"/>
</dbReference>
<dbReference type="AlphaFoldDB" id="A0A8J8N9N4"/>
<dbReference type="FunFam" id="1.10.287.10:FF:000002">
    <property type="entry name" value="30S ribosomal protein S15"/>
    <property type="match status" value="1"/>
</dbReference>
<dbReference type="Gene3D" id="1.10.287.10">
    <property type="entry name" value="S15/NS1, RNA-binding"/>
    <property type="match status" value="1"/>
</dbReference>
<sequence>MALTPEVKKEIIAQYGSTPTDTGSPEAQVALLSKRIDQITDHLKTNPHDHHNRRGLLLLVGRRRRILQYLAKTDINRYRAIIEKLGIRRQLSKTNLPQSDGPRQWFPRLNTCA</sequence>
<comment type="similarity">
    <text evidence="1 4">Belongs to the universal ribosomal protein uS15 family.</text>
</comment>
<keyword evidence="2 4" id="KW-0689">Ribosomal protein</keyword>
<dbReference type="Pfam" id="PF00312">
    <property type="entry name" value="Ribosomal_S15"/>
    <property type="match status" value="1"/>
</dbReference>
<dbReference type="NCBIfam" id="TIGR00952">
    <property type="entry name" value="S15_bact"/>
    <property type="match status" value="1"/>
</dbReference>
<dbReference type="InterPro" id="IPR005290">
    <property type="entry name" value="Ribosomal_uS15_bac-type"/>
</dbReference>
<evidence type="ECO:0000256" key="5">
    <source>
        <dbReference type="RuleBase" id="RU003920"/>
    </source>
</evidence>
<keyword evidence="3 4" id="KW-0687">Ribonucleoprotein</keyword>
<dbReference type="PANTHER" id="PTHR23321:SF26">
    <property type="entry name" value="SMALL RIBOSOMAL SUBUNIT PROTEIN US15M"/>
    <property type="match status" value="1"/>
</dbReference>
<evidence type="ECO:0000256" key="4">
    <source>
        <dbReference type="RuleBase" id="RU003919"/>
    </source>
</evidence>
<reference evidence="6" key="1">
    <citation type="submission" date="2019-06" db="EMBL/GenBank/DDBJ databases">
        <authorList>
            <person name="Zheng W."/>
        </authorList>
    </citation>
    <scope>NUCLEOTIDE SEQUENCE</scope>
    <source>
        <strain evidence="6">QDHG01</strain>
    </source>
</reference>
<evidence type="ECO:0000256" key="2">
    <source>
        <dbReference type="ARBA" id="ARBA00022980"/>
    </source>
</evidence>
<dbReference type="GO" id="GO:0006412">
    <property type="term" value="P:translation"/>
    <property type="evidence" value="ECO:0007669"/>
    <property type="project" value="InterPro"/>
</dbReference>
<evidence type="ECO:0000256" key="3">
    <source>
        <dbReference type="ARBA" id="ARBA00023274"/>
    </source>
</evidence>
<dbReference type="Gene3D" id="6.10.250.3130">
    <property type="match status" value="1"/>
</dbReference>
<dbReference type="SUPFAM" id="SSF47060">
    <property type="entry name" value="S15/NS1 RNA-binding domain"/>
    <property type="match status" value="1"/>
</dbReference>
<keyword evidence="7" id="KW-1185">Reference proteome</keyword>
<dbReference type="PROSITE" id="PS00362">
    <property type="entry name" value="RIBOSOMAL_S15"/>
    <property type="match status" value="1"/>
</dbReference>
<dbReference type="InterPro" id="IPR009068">
    <property type="entry name" value="uS15_NS1_RNA-bd_sf"/>
</dbReference>
<gene>
    <name evidence="6" type="ORF">FGO68_gene2741</name>
</gene>
<dbReference type="InterPro" id="IPR000589">
    <property type="entry name" value="Ribosomal_uS15"/>
</dbReference>
<organism evidence="6 7">
    <name type="scientific">Halteria grandinella</name>
    <dbReference type="NCBI Taxonomy" id="5974"/>
    <lineage>
        <taxon>Eukaryota</taxon>
        <taxon>Sar</taxon>
        <taxon>Alveolata</taxon>
        <taxon>Ciliophora</taxon>
        <taxon>Intramacronucleata</taxon>
        <taxon>Spirotrichea</taxon>
        <taxon>Stichotrichia</taxon>
        <taxon>Sporadotrichida</taxon>
        <taxon>Halteriidae</taxon>
        <taxon>Halteria</taxon>
    </lineage>
</organism>
<dbReference type="HAMAP" id="MF_01343_B">
    <property type="entry name" value="Ribosomal_uS15_B"/>
    <property type="match status" value="1"/>
</dbReference>
<protein>
    <recommendedName>
        <fullName evidence="5">30S ribosomal protein S15</fullName>
    </recommendedName>
</protein>
<dbReference type="EMBL" id="RRYP01031712">
    <property type="protein sequence ID" value="TNV70913.1"/>
    <property type="molecule type" value="Genomic_DNA"/>
</dbReference>
<comment type="caution">
    <text evidence="6">The sequence shown here is derived from an EMBL/GenBank/DDBJ whole genome shotgun (WGS) entry which is preliminary data.</text>
</comment>
<evidence type="ECO:0000313" key="7">
    <source>
        <dbReference type="Proteomes" id="UP000785679"/>
    </source>
</evidence>
<dbReference type="SMART" id="SM01387">
    <property type="entry name" value="Ribosomal_S15"/>
    <property type="match status" value="1"/>
</dbReference>
<dbReference type="GO" id="GO:0003735">
    <property type="term" value="F:structural constituent of ribosome"/>
    <property type="evidence" value="ECO:0007669"/>
    <property type="project" value="InterPro"/>
</dbReference>
<dbReference type="GO" id="GO:0022627">
    <property type="term" value="C:cytosolic small ribosomal subunit"/>
    <property type="evidence" value="ECO:0007669"/>
    <property type="project" value="TreeGrafter"/>
</dbReference>
<evidence type="ECO:0000256" key="1">
    <source>
        <dbReference type="ARBA" id="ARBA00008434"/>
    </source>
</evidence>
<proteinExistence type="inferred from homology"/>
<dbReference type="OrthoDB" id="441444at2759"/>
<evidence type="ECO:0000313" key="6">
    <source>
        <dbReference type="EMBL" id="TNV70913.1"/>
    </source>
</evidence>
<name>A0A8J8N9N4_HALGN</name>